<reference evidence="3 4" key="1">
    <citation type="journal article" date="2013" name="BMC Genomics">
        <title>The miniature genome of a carnivorous plant Genlisea aurea contains a low number of genes and short non-coding sequences.</title>
        <authorList>
            <person name="Leushkin E.V."/>
            <person name="Sutormin R.A."/>
            <person name="Nabieva E.R."/>
            <person name="Penin A.A."/>
            <person name="Kondrashov A.S."/>
            <person name="Logacheva M.D."/>
        </authorList>
    </citation>
    <scope>NUCLEOTIDE SEQUENCE [LARGE SCALE GENOMIC DNA]</scope>
</reference>
<proteinExistence type="predicted"/>
<dbReference type="InterPro" id="IPR021950">
    <property type="entry name" value="Spt20"/>
</dbReference>
<dbReference type="Pfam" id="PF20474">
    <property type="entry name" value="PHL"/>
    <property type="match status" value="1"/>
</dbReference>
<feature type="compositionally biased region" description="Polar residues" evidence="1">
    <location>
        <begin position="273"/>
        <end position="288"/>
    </location>
</feature>
<dbReference type="AlphaFoldDB" id="S8CKE2"/>
<feature type="compositionally biased region" description="Polar residues" evidence="1">
    <location>
        <begin position="304"/>
        <end position="329"/>
    </location>
</feature>
<evidence type="ECO:0000256" key="1">
    <source>
        <dbReference type="SAM" id="MobiDB-lite"/>
    </source>
</evidence>
<dbReference type="PANTHER" id="PTHR13526">
    <property type="entry name" value="TRANSCRIPTION FACTOR SPT20 HOMOLOG"/>
    <property type="match status" value="1"/>
</dbReference>
<feature type="compositionally biased region" description="Low complexity" evidence="1">
    <location>
        <begin position="261"/>
        <end position="272"/>
    </location>
</feature>
<dbReference type="PANTHER" id="PTHR13526:SF8">
    <property type="entry name" value="TRANSCRIPTION FACTOR SPT20 HOMOLOG"/>
    <property type="match status" value="1"/>
</dbReference>
<feature type="domain" description="PHL" evidence="2">
    <location>
        <begin position="348"/>
        <end position="493"/>
    </location>
</feature>
<evidence type="ECO:0000259" key="2">
    <source>
        <dbReference type="Pfam" id="PF20474"/>
    </source>
</evidence>
<dbReference type="InterPro" id="IPR046467">
    <property type="entry name" value="PHL_dom"/>
</dbReference>
<feature type="region of interest" description="Disordered" evidence="1">
    <location>
        <begin position="853"/>
        <end position="891"/>
    </location>
</feature>
<gene>
    <name evidence="3" type="ORF">M569_07116</name>
</gene>
<dbReference type="GO" id="GO:0003712">
    <property type="term" value="F:transcription coregulator activity"/>
    <property type="evidence" value="ECO:0007669"/>
    <property type="project" value="InterPro"/>
</dbReference>
<name>S8CKE2_9LAMI</name>
<accession>S8CKE2</accession>
<feature type="region of interest" description="Disordered" evidence="1">
    <location>
        <begin position="39"/>
        <end position="76"/>
    </location>
</feature>
<dbReference type="OrthoDB" id="1932706at2759"/>
<dbReference type="EMBL" id="AUSU01002992">
    <property type="protein sequence ID" value="EPS67659.1"/>
    <property type="molecule type" value="Genomic_DNA"/>
</dbReference>
<feature type="compositionally biased region" description="Low complexity" evidence="1">
    <location>
        <begin position="225"/>
        <end position="236"/>
    </location>
</feature>
<feature type="region of interest" description="Disordered" evidence="1">
    <location>
        <begin position="792"/>
        <end position="840"/>
    </location>
</feature>
<feature type="compositionally biased region" description="Low complexity" evidence="1">
    <location>
        <begin position="795"/>
        <end position="825"/>
    </location>
</feature>
<comment type="caution">
    <text evidence="3">The sequence shown here is derived from an EMBL/GenBank/DDBJ whole genome shotgun (WGS) entry which is preliminary data.</text>
</comment>
<feature type="region of interest" description="Disordered" evidence="1">
    <location>
        <begin position="204"/>
        <end position="236"/>
    </location>
</feature>
<dbReference type="Proteomes" id="UP000015453">
    <property type="component" value="Unassembled WGS sequence"/>
</dbReference>
<dbReference type="GO" id="GO:0006357">
    <property type="term" value="P:regulation of transcription by RNA polymerase II"/>
    <property type="evidence" value="ECO:0007669"/>
    <property type="project" value="TreeGrafter"/>
</dbReference>
<organism evidence="3 4">
    <name type="scientific">Genlisea aurea</name>
    <dbReference type="NCBI Taxonomy" id="192259"/>
    <lineage>
        <taxon>Eukaryota</taxon>
        <taxon>Viridiplantae</taxon>
        <taxon>Streptophyta</taxon>
        <taxon>Embryophyta</taxon>
        <taxon>Tracheophyta</taxon>
        <taxon>Spermatophyta</taxon>
        <taxon>Magnoliopsida</taxon>
        <taxon>eudicotyledons</taxon>
        <taxon>Gunneridae</taxon>
        <taxon>Pentapetalae</taxon>
        <taxon>asterids</taxon>
        <taxon>lamiids</taxon>
        <taxon>Lamiales</taxon>
        <taxon>Lentibulariaceae</taxon>
        <taxon>Genlisea</taxon>
    </lineage>
</organism>
<keyword evidence="4" id="KW-1185">Reference proteome</keyword>
<feature type="compositionally biased region" description="Polar residues" evidence="1">
    <location>
        <begin position="42"/>
        <end position="64"/>
    </location>
</feature>
<feature type="region of interest" description="Disordered" evidence="1">
    <location>
        <begin position="261"/>
        <end position="329"/>
    </location>
</feature>
<sequence>MMRDQHSGSLFNVAVASPGAQDLMVPFADNSANSIHEKRNIQDGQSSQLANKKPRSVQTSSDGNLHNLGPQLDNSSNSELQWKNALLQQQQSIPRGGQYAGNGMQKYSQNLFDASPNQEGGSMPFNIGQQGIRYNLKEEPVESDRLEKQDLSRVAVGEPELITIDIQQARLQQRMAQQFARPNFSQAPWSNLVQPFDNNFRKEDSLQKRKVAQSPRVSAGGLPQSPLSSKSGEISSGSIGPQFGAAVTSGLVQSQKEKSAATSVSSAGVGTAFNPSATSDSKQRQNANVKRRASPLPKTPMPSGVSSPASVSNMSVPMNASSPPVGTQSLGDQTLLERFSKIEIVSVRHKINLRKIKVNEYPNRKSNAHSTQWLNAIFSSDSVNEHLNDETCEMPLSRSLVGGNMNVFKTRILNFVQTERIIQGNSFQLVPKARTRLIMSEKNDGSVAIHMGDIEDADYLASEDYLPTLPNTVSFSLMAREGYHVEDHVQPKPVGMIPGSVSQLDGSGIPSFPSTSEMAQFSEGVSLQLPNDLGKASNSGNLPAGTSAQVLRMLAQGHPSSSQGLSIPPRPQQLEQLPAMQQQQQLQHQLQHPQFQRNPMMLQANSMQQHLGNMSQNANMQSGPHMAAKPSNLQLQLLQQQQQQQPQLLQAQQQQQQQSMQRKMISGLASVNNMVGLGGLGNVMGIGGGRGVGGAGMSAPMGSIPNMGNMNQNPLNLGSASTLSNPSRAVTLTQAQANFMKLKMAQSRGLLGNTPSTIGGLVGARQMHAGNTGLSMLGNALNRANINQMQRAAAMGQMGPPKLMPMQQQQQQQQPPTLQQASPQQMSQRTPMSPQLSSGPIVHPMVAATNAEACPASPQLSSQTLGSVGSISNSPMELQGVNKSNSLSNAT</sequence>
<dbReference type="GO" id="GO:0000124">
    <property type="term" value="C:SAGA complex"/>
    <property type="evidence" value="ECO:0007669"/>
    <property type="project" value="InterPro"/>
</dbReference>
<feature type="compositionally biased region" description="Polar residues" evidence="1">
    <location>
        <begin position="826"/>
        <end position="838"/>
    </location>
</feature>
<evidence type="ECO:0000313" key="3">
    <source>
        <dbReference type="EMBL" id="EPS67659.1"/>
    </source>
</evidence>
<protein>
    <recommendedName>
        <fullName evidence="2">PHL domain-containing protein</fullName>
    </recommendedName>
</protein>
<feature type="compositionally biased region" description="Polar residues" evidence="1">
    <location>
        <begin position="858"/>
        <end position="891"/>
    </location>
</feature>
<evidence type="ECO:0000313" key="4">
    <source>
        <dbReference type="Proteomes" id="UP000015453"/>
    </source>
</evidence>